<dbReference type="Proteomes" id="UP001477443">
    <property type="component" value="Chromosome"/>
</dbReference>
<evidence type="ECO:0000313" key="2">
    <source>
        <dbReference type="Proteomes" id="UP001477443"/>
    </source>
</evidence>
<sequence length="227" mass="26257">MFVKDKVQTYLREIFKVYGNELLLRLEEYNLLSSDNNCIETSTATGFIMEEFITSKLEIYTQNHNSINDIVVRKLSDQSTVNSSYDCYVNYNNIFVMINIKVQKNGASNNAVAAINILHNDYVSTNVNNEKSYMILKTFYDFGISPKDRERKILISGVDAYCLEEIDFSCGHKQDHRNWSADFKANSGRLQIPPSWLKDHKMDKNDVSYFKTKSFIDDIYNGSNPEI</sequence>
<dbReference type="NCBIfam" id="NF045956">
    <property type="entry name" value="restrict_UpaP162"/>
    <property type="match status" value="1"/>
</dbReference>
<name>A0ABZ2RWS6_9BACT</name>
<proteinExistence type="predicted"/>
<organism evidence="1 2">
    <name type="scientific">Mycoplasmopsis felifaucium</name>
    <dbReference type="NCBI Taxonomy" id="35768"/>
    <lineage>
        <taxon>Bacteria</taxon>
        <taxon>Bacillati</taxon>
        <taxon>Mycoplasmatota</taxon>
        <taxon>Mycoplasmoidales</taxon>
        <taxon>Metamycoplasmataceae</taxon>
        <taxon>Mycoplasmopsis</taxon>
    </lineage>
</organism>
<dbReference type="EMBL" id="CP148067">
    <property type="protein sequence ID" value="WXL28759.1"/>
    <property type="molecule type" value="Genomic_DNA"/>
</dbReference>
<reference evidence="1" key="1">
    <citation type="submission" date="2024-03" db="EMBL/GenBank/DDBJ databases">
        <title>Complete genome sequence of Mycoplasma felifaucium Z921 isolated from the trachea of a cheetah.</title>
        <authorList>
            <person name="Spergser J."/>
        </authorList>
    </citation>
    <scope>NUCLEOTIDE SEQUENCE [LARGE SCALE GENOMIC DNA]</scope>
    <source>
        <strain evidence="1">Z921</strain>
    </source>
</reference>
<accession>A0ABZ2RWS6</accession>
<keyword evidence="2" id="KW-1185">Reference proteome</keyword>
<protein>
    <submittedName>
        <fullName evidence="1">Uncharacterized protein</fullName>
    </submittedName>
</protein>
<gene>
    <name evidence="1" type="ORF">WG617_01860</name>
</gene>
<evidence type="ECO:0000313" key="1">
    <source>
        <dbReference type="EMBL" id="WXL28759.1"/>
    </source>
</evidence>